<dbReference type="PANTHER" id="PTHR10625">
    <property type="entry name" value="HISTONE DEACETYLASE HDAC1-RELATED"/>
    <property type="match status" value="1"/>
</dbReference>
<accession>A0ABU4C2T4</accession>
<feature type="domain" description="Histone deacetylase" evidence="2">
    <location>
        <begin position="40"/>
        <end position="321"/>
    </location>
</feature>
<proteinExistence type="inferred from homology"/>
<dbReference type="SUPFAM" id="SSF52768">
    <property type="entry name" value="Arginase/deacetylase"/>
    <property type="match status" value="1"/>
</dbReference>
<dbReference type="InterPro" id="IPR023801">
    <property type="entry name" value="His_deacetylse_dom"/>
</dbReference>
<dbReference type="EMBL" id="JAWLKB010000024">
    <property type="protein sequence ID" value="MDV6270797.1"/>
    <property type="molecule type" value="Genomic_DNA"/>
</dbReference>
<evidence type="ECO:0000256" key="1">
    <source>
        <dbReference type="ARBA" id="ARBA00005947"/>
    </source>
</evidence>
<dbReference type="Gene3D" id="3.40.800.20">
    <property type="entry name" value="Histone deacetylase domain"/>
    <property type="match status" value="1"/>
</dbReference>
<evidence type="ECO:0000313" key="3">
    <source>
        <dbReference type="EMBL" id="MDV6270797.1"/>
    </source>
</evidence>
<reference evidence="3 4" key="1">
    <citation type="submission" date="2023-10" db="EMBL/GenBank/DDBJ databases">
        <title>Development of a sustainable strategy for remediation of hydrocarbon-contaminated territories based on the waste exchange concept.</title>
        <authorList>
            <person name="Krivoruchko A."/>
        </authorList>
    </citation>
    <scope>NUCLEOTIDE SEQUENCE [LARGE SCALE GENOMIC DNA]</scope>
    <source>
        <strain evidence="3 4">IEGM 1203</strain>
    </source>
</reference>
<protein>
    <submittedName>
        <fullName evidence="3">Class II histone deacetylase</fullName>
    </submittedName>
</protein>
<evidence type="ECO:0000259" key="2">
    <source>
        <dbReference type="Pfam" id="PF00850"/>
    </source>
</evidence>
<comment type="caution">
    <text evidence="3">The sequence shown here is derived from an EMBL/GenBank/DDBJ whole genome shotgun (WGS) entry which is preliminary data.</text>
</comment>
<dbReference type="RefSeq" id="WP_317545221.1">
    <property type="nucleotide sequence ID" value="NZ_JAWLKB010000024.1"/>
</dbReference>
<dbReference type="PRINTS" id="PR01270">
    <property type="entry name" value="HDASUPER"/>
</dbReference>
<comment type="similarity">
    <text evidence="1">Belongs to the histone deacetylase family.</text>
</comment>
<dbReference type="PANTHER" id="PTHR10625:SF31">
    <property type="entry name" value="HISTONE DEACETYLASE DOMAIN-CONTAINING PROTEIN"/>
    <property type="match status" value="1"/>
</dbReference>
<dbReference type="Pfam" id="PF00850">
    <property type="entry name" value="Hist_deacetyl"/>
    <property type="match status" value="1"/>
</dbReference>
<dbReference type="CDD" id="cd09996">
    <property type="entry name" value="HDAC_classII_1"/>
    <property type="match status" value="1"/>
</dbReference>
<dbReference type="InterPro" id="IPR037138">
    <property type="entry name" value="His_deacetylse_dom_sf"/>
</dbReference>
<name>A0ABU4C2T4_RHOGO</name>
<dbReference type="InterPro" id="IPR023696">
    <property type="entry name" value="Ureohydrolase_dom_sf"/>
</dbReference>
<sequence length="363" mass="38684">MQTKRTGYVWHELYGWHDTGNYAGLLPPGGFIQPGITFENPETKTRFASLVEVSGFINYLERITPTAATVDDLMRVHSRDHIERIQTESLTGGGDAGDGISPVGRGSYEVALLAAGGTISAARAVTEGIVRNAYALVRPPGHHALPDSGMGYCIFANIAIAIEWVRAHTQYRRFAVVDLDVHHGNGTETIYREDADVLTISIHQDRLFPQNSGLITQTDQAAINIPLPAGCGNGAYASAMTRVVLPALERHSPDMIFVAAGFDASANDPLGRMSVTARGFFDVASSLVAAADKLCEGRLVMSHEGGYSAPYVPFCGLAVLEALAGESSGVQDPFEPIWGPSPQHAVQPWQTDTIAAAAEAAGL</sequence>
<organism evidence="3 4">
    <name type="scientific">Rhodococcus globerulus</name>
    <dbReference type="NCBI Taxonomy" id="33008"/>
    <lineage>
        <taxon>Bacteria</taxon>
        <taxon>Bacillati</taxon>
        <taxon>Actinomycetota</taxon>
        <taxon>Actinomycetes</taxon>
        <taxon>Mycobacteriales</taxon>
        <taxon>Nocardiaceae</taxon>
        <taxon>Rhodococcus</taxon>
    </lineage>
</organism>
<dbReference type="Proteomes" id="UP001185927">
    <property type="component" value="Unassembled WGS sequence"/>
</dbReference>
<evidence type="ECO:0000313" key="4">
    <source>
        <dbReference type="Proteomes" id="UP001185927"/>
    </source>
</evidence>
<dbReference type="InterPro" id="IPR000286">
    <property type="entry name" value="HDACs"/>
</dbReference>
<keyword evidence="4" id="KW-1185">Reference proteome</keyword>
<gene>
    <name evidence="3" type="ORF">R3Q16_29635</name>
</gene>